<sequence length="79" mass="9116">MDWKLGCFGGMGRTRRRAGAAGVARAWTTSLAFTCRRHELDSRTEDARMMEREKQFRAMLAVKDGDARLRKTRGRNRLL</sequence>
<proteinExistence type="predicted"/>
<organism evidence="1">
    <name type="scientific">Eucalyptus grandis</name>
    <name type="common">Flooded gum</name>
    <dbReference type="NCBI Taxonomy" id="71139"/>
    <lineage>
        <taxon>Eukaryota</taxon>
        <taxon>Viridiplantae</taxon>
        <taxon>Streptophyta</taxon>
        <taxon>Embryophyta</taxon>
        <taxon>Tracheophyta</taxon>
        <taxon>Spermatophyta</taxon>
        <taxon>Magnoliopsida</taxon>
        <taxon>eudicotyledons</taxon>
        <taxon>Gunneridae</taxon>
        <taxon>Pentapetalae</taxon>
        <taxon>rosids</taxon>
        <taxon>malvids</taxon>
        <taxon>Myrtales</taxon>
        <taxon>Myrtaceae</taxon>
        <taxon>Myrtoideae</taxon>
        <taxon>Eucalypteae</taxon>
        <taxon>Eucalyptus</taxon>
    </lineage>
</organism>
<protein>
    <submittedName>
        <fullName evidence="1">Uncharacterized protein</fullName>
    </submittedName>
</protein>
<reference evidence="1" key="1">
    <citation type="submission" date="2013-07" db="EMBL/GenBank/DDBJ databases">
        <title>The genome of Eucalyptus grandis.</title>
        <authorList>
            <person name="Schmutz J."/>
            <person name="Hayes R."/>
            <person name="Myburg A."/>
            <person name="Tuskan G."/>
            <person name="Grattapaglia D."/>
            <person name="Rokhsar D.S."/>
        </authorList>
    </citation>
    <scope>NUCLEOTIDE SEQUENCE</scope>
    <source>
        <tissue evidence="1">Leaf extractions</tissue>
    </source>
</reference>
<dbReference type="AlphaFoldDB" id="A0A059AMU1"/>
<dbReference type="EMBL" id="KK198761">
    <property type="protein sequence ID" value="KCW55168.1"/>
    <property type="molecule type" value="Genomic_DNA"/>
</dbReference>
<dbReference type="InParanoid" id="A0A059AMU1"/>
<dbReference type="Gramene" id="KCW55168">
    <property type="protein sequence ID" value="KCW55168"/>
    <property type="gene ID" value="EUGRSUZ_I01124"/>
</dbReference>
<evidence type="ECO:0000313" key="1">
    <source>
        <dbReference type="EMBL" id="KCW55168.1"/>
    </source>
</evidence>
<gene>
    <name evidence="1" type="ORF">EUGRSUZ_I01124</name>
</gene>
<accession>A0A059AMU1</accession>
<name>A0A059AMU1_EUCGR</name>